<proteinExistence type="inferred from homology"/>
<dbReference type="InterPro" id="IPR011009">
    <property type="entry name" value="Kinase-like_dom_sf"/>
</dbReference>
<evidence type="ECO:0000313" key="3">
    <source>
        <dbReference type="EMBL" id="QHT19586.1"/>
    </source>
</evidence>
<evidence type="ECO:0000256" key="1">
    <source>
        <dbReference type="ARBA" id="ARBA00009670"/>
    </source>
</evidence>
<protein>
    <recommendedName>
        <fullName evidence="2">ABC1 atypical kinase-like domain-containing protein</fullName>
    </recommendedName>
</protein>
<sequence>MISVIFFLLNTFLIFSWEYIKYVFSGDYKLFIRNIAKSLAKENILYVKIFQAISLNNYSISDEINNELLQFTDNSPYNEDDINYELIQKIVYENNLSGNVEKPINSGMISLVYKMRNSIDNCHVILKVKRNNIEEKLNNSIKELLFCLKVLSFFPIPILNTFDINKTINKNIDVIHQQLNFHQEVNNMKLMKENCKHMPHIVIPHVYEKITQKYNDVIMMEYIQGETILNVPKEDYDVYSKLITKFGFACLLNHGFSHGDLHGGNILFIKENIDNKPVYKLGIIDFGIMIKIDNDFKNNMLNIAVNLFDAPAKETAIKLLLTCIEPKEMVKLLKEEHYENIIGMIAKGLEGTIFKSKKINQTFLYTSLNEFNSYLTNNDLTKYGLYLNDNFVKLQVALAMCQGVTLHLSKDKYFDLVNESLNEMFHSDIFSDND</sequence>
<organism evidence="3">
    <name type="scientific">viral metagenome</name>
    <dbReference type="NCBI Taxonomy" id="1070528"/>
    <lineage>
        <taxon>unclassified sequences</taxon>
        <taxon>metagenomes</taxon>
        <taxon>organismal metagenomes</taxon>
    </lineage>
</organism>
<evidence type="ECO:0000259" key="2">
    <source>
        <dbReference type="Pfam" id="PF03109"/>
    </source>
</evidence>
<dbReference type="InterPro" id="IPR050154">
    <property type="entry name" value="UbiB_kinase"/>
</dbReference>
<dbReference type="InterPro" id="IPR004147">
    <property type="entry name" value="ABC1_dom"/>
</dbReference>
<dbReference type="Gene3D" id="1.10.510.10">
    <property type="entry name" value="Transferase(Phosphotransferase) domain 1"/>
    <property type="match status" value="1"/>
</dbReference>
<dbReference type="EMBL" id="MN739668">
    <property type="protein sequence ID" value="QHT19586.1"/>
    <property type="molecule type" value="Genomic_DNA"/>
</dbReference>
<dbReference type="PANTHER" id="PTHR10566:SF113">
    <property type="entry name" value="PROTEIN ACTIVITY OF BC1 COMPLEX KINASE 7, CHLOROPLASTIC"/>
    <property type="match status" value="1"/>
</dbReference>
<comment type="similarity">
    <text evidence="1">Belongs to the protein kinase superfamily. ADCK protein kinase family.</text>
</comment>
<name>A0A6C0DRL8_9ZZZZ</name>
<dbReference type="Pfam" id="PF03109">
    <property type="entry name" value="ABC1"/>
    <property type="match status" value="1"/>
</dbReference>
<dbReference type="AlphaFoldDB" id="A0A6C0DRL8"/>
<dbReference type="PANTHER" id="PTHR10566">
    <property type="entry name" value="CHAPERONE-ACTIVITY OF BC1 COMPLEX CABC1 -RELATED"/>
    <property type="match status" value="1"/>
</dbReference>
<accession>A0A6C0DRL8</accession>
<feature type="domain" description="ABC1 atypical kinase-like" evidence="2">
    <location>
        <begin position="101"/>
        <end position="313"/>
    </location>
</feature>
<dbReference type="SUPFAM" id="SSF56112">
    <property type="entry name" value="Protein kinase-like (PK-like)"/>
    <property type="match status" value="1"/>
</dbReference>
<reference evidence="3" key="1">
    <citation type="journal article" date="2020" name="Nature">
        <title>Giant virus diversity and host interactions through global metagenomics.</title>
        <authorList>
            <person name="Schulz F."/>
            <person name="Roux S."/>
            <person name="Paez-Espino D."/>
            <person name="Jungbluth S."/>
            <person name="Walsh D.A."/>
            <person name="Denef V.J."/>
            <person name="McMahon K.D."/>
            <person name="Konstantinidis K.T."/>
            <person name="Eloe-Fadrosh E.A."/>
            <person name="Kyrpides N.C."/>
            <person name="Woyke T."/>
        </authorList>
    </citation>
    <scope>NUCLEOTIDE SEQUENCE</scope>
    <source>
        <strain evidence="3">GVMAG-M-3300023174-5</strain>
    </source>
</reference>